<evidence type="ECO:0000259" key="5">
    <source>
        <dbReference type="PROSITE" id="PS50893"/>
    </source>
</evidence>
<keyword evidence="7" id="KW-1185">Reference proteome</keyword>
<evidence type="ECO:0000256" key="2">
    <source>
        <dbReference type="ARBA" id="ARBA00022448"/>
    </source>
</evidence>
<dbReference type="PANTHER" id="PTHR46743">
    <property type="entry name" value="TEICHOIC ACIDS EXPORT ATP-BINDING PROTEIN TAGH"/>
    <property type="match status" value="1"/>
</dbReference>
<sequence>MIIVKDIYKRYTTTKGVSDWVLKGINLVIPKNRSVGIVGGNGAGKSTLLRIMCGADYPTYGTVERLCRVSWPMGNGGVEATMTGRQNAKFICRAHGFEDEMEERIARIQEFADLGASFDKPVNTYSAGMRSRLQFALSLAFDFDVYVSDEVTAAGDAAFKNKAQKAFENLVGRSSIIMVAHSDNTLKSFCDSGIFLYKGHATWYDKLDDALYAYKETIKV</sequence>
<name>A0A662ZI68_9GAMM</name>
<dbReference type="PROSITE" id="PS00211">
    <property type="entry name" value="ABC_TRANSPORTER_1"/>
    <property type="match status" value="1"/>
</dbReference>
<comment type="similarity">
    <text evidence="1">Belongs to the ABC transporter superfamily.</text>
</comment>
<dbReference type="SUPFAM" id="SSF52540">
    <property type="entry name" value="P-loop containing nucleoside triphosphate hydrolases"/>
    <property type="match status" value="1"/>
</dbReference>
<dbReference type="GO" id="GO:0016020">
    <property type="term" value="C:membrane"/>
    <property type="evidence" value="ECO:0007669"/>
    <property type="project" value="InterPro"/>
</dbReference>
<dbReference type="Pfam" id="PF00005">
    <property type="entry name" value="ABC_tran"/>
    <property type="match status" value="1"/>
</dbReference>
<dbReference type="Gene3D" id="3.40.50.300">
    <property type="entry name" value="P-loop containing nucleotide triphosphate hydrolases"/>
    <property type="match status" value="1"/>
</dbReference>
<evidence type="ECO:0000256" key="3">
    <source>
        <dbReference type="ARBA" id="ARBA00022741"/>
    </source>
</evidence>
<dbReference type="PROSITE" id="PS50893">
    <property type="entry name" value="ABC_TRANSPORTER_2"/>
    <property type="match status" value="1"/>
</dbReference>
<dbReference type="InterPro" id="IPR015860">
    <property type="entry name" value="ABC_transpr_TagH-like"/>
</dbReference>
<dbReference type="Proteomes" id="UP000243745">
    <property type="component" value="Unassembled WGS sequence"/>
</dbReference>
<dbReference type="AlphaFoldDB" id="A0A662ZI68"/>
<dbReference type="GO" id="GO:0140359">
    <property type="term" value="F:ABC-type transporter activity"/>
    <property type="evidence" value="ECO:0007669"/>
    <property type="project" value="InterPro"/>
</dbReference>
<proteinExistence type="inferred from homology"/>
<protein>
    <submittedName>
        <fullName evidence="6">Capsular polysaccharide transport system ATP-binding protein</fullName>
    </submittedName>
</protein>
<dbReference type="InterPro" id="IPR003439">
    <property type="entry name" value="ABC_transporter-like_ATP-bd"/>
</dbReference>
<dbReference type="GO" id="GO:0005524">
    <property type="term" value="F:ATP binding"/>
    <property type="evidence" value="ECO:0007669"/>
    <property type="project" value="UniProtKB-KW"/>
</dbReference>
<organism evidence="6 7">
    <name type="scientific">Ruminobacter amylophilus</name>
    <dbReference type="NCBI Taxonomy" id="867"/>
    <lineage>
        <taxon>Bacteria</taxon>
        <taxon>Pseudomonadati</taxon>
        <taxon>Pseudomonadota</taxon>
        <taxon>Gammaproteobacteria</taxon>
        <taxon>Aeromonadales</taxon>
        <taxon>Succinivibrionaceae</taxon>
        <taxon>Ruminobacter</taxon>
    </lineage>
</organism>
<dbReference type="InterPro" id="IPR027417">
    <property type="entry name" value="P-loop_NTPase"/>
</dbReference>
<dbReference type="CDD" id="cd03220">
    <property type="entry name" value="ABC_KpsT_Wzt"/>
    <property type="match status" value="1"/>
</dbReference>
<reference evidence="6 7" key="1">
    <citation type="submission" date="2016-10" db="EMBL/GenBank/DDBJ databases">
        <authorList>
            <person name="Varghese N."/>
            <person name="Submissions S."/>
        </authorList>
    </citation>
    <scope>NUCLEOTIDE SEQUENCE [LARGE SCALE GENOMIC DNA]</scope>
    <source>
        <strain evidence="6 7">DSM 1361</strain>
    </source>
</reference>
<evidence type="ECO:0000313" key="6">
    <source>
        <dbReference type="EMBL" id="SFP38254.1"/>
    </source>
</evidence>
<evidence type="ECO:0000256" key="1">
    <source>
        <dbReference type="ARBA" id="ARBA00005417"/>
    </source>
</evidence>
<keyword evidence="3" id="KW-0547">Nucleotide-binding</keyword>
<accession>A0A662ZI68</accession>
<keyword evidence="2" id="KW-0813">Transport</keyword>
<dbReference type="PANTHER" id="PTHR46743:SF2">
    <property type="entry name" value="TEICHOIC ACIDS EXPORT ATP-BINDING PROTEIN TAGH"/>
    <property type="match status" value="1"/>
</dbReference>
<evidence type="ECO:0000256" key="4">
    <source>
        <dbReference type="ARBA" id="ARBA00022840"/>
    </source>
</evidence>
<dbReference type="SMART" id="SM00382">
    <property type="entry name" value="AAA"/>
    <property type="match status" value="1"/>
</dbReference>
<feature type="domain" description="ABC transporter" evidence="5">
    <location>
        <begin position="2"/>
        <end position="220"/>
    </location>
</feature>
<dbReference type="OrthoDB" id="9778870at2"/>
<dbReference type="RefSeq" id="WP_093141980.1">
    <property type="nucleotide sequence ID" value="NZ_FOXF01000019.1"/>
</dbReference>
<dbReference type="EMBL" id="FOXF01000019">
    <property type="protein sequence ID" value="SFP38254.1"/>
    <property type="molecule type" value="Genomic_DNA"/>
</dbReference>
<dbReference type="InterPro" id="IPR017871">
    <property type="entry name" value="ABC_transporter-like_CS"/>
</dbReference>
<dbReference type="InterPro" id="IPR003593">
    <property type="entry name" value="AAA+_ATPase"/>
</dbReference>
<keyword evidence="4 6" id="KW-0067">ATP-binding</keyword>
<dbReference type="InterPro" id="IPR050683">
    <property type="entry name" value="Bact_Polysacc_Export_ATP-bd"/>
</dbReference>
<evidence type="ECO:0000313" key="7">
    <source>
        <dbReference type="Proteomes" id="UP000243745"/>
    </source>
</evidence>
<dbReference type="GO" id="GO:0016887">
    <property type="term" value="F:ATP hydrolysis activity"/>
    <property type="evidence" value="ECO:0007669"/>
    <property type="project" value="InterPro"/>
</dbReference>
<gene>
    <name evidence="6" type="ORF">SAMN02910344_01240</name>
</gene>